<dbReference type="InParanoid" id="G0MH85"/>
<dbReference type="eggNOG" id="ENOG502RK5N">
    <property type="taxonomic scope" value="Eukaryota"/>
</dbReference>
<feature type="region of interest" description="Disordered" evidence="1">
    <location>
        <begin position="240"/>
        <end position="293"/>
    </location>
</feature>
<reference evidence="3" key="1">
    <citation type="submission" date="2011-07" db="EMBL/GenBank/DDBJ databases">
        <authorList>
            <consortium name="Caenorhabditis brenneri Sequencing and Analysis Consortium"/>
            <person name="Wilson R.K."/>
        </authorList>
    </citation>
    <scope>NUCLEOTIDE SEQUENCE [LARGE SCALE GENOMIC DNA]</scope>
    <source>
        <strain evidence="3">PB2801</strain>
    </source>
</reference>
<feature type="compositionally biased region" description="Polar residues" evidence="1">
    <location>
        <begin position="162"/>
        <end position="186"/>
    </location>
</feature>
<dbReference type="HOGENOM" id="CLU_659259_0_0_1"/>
<dbReference type="Proteomes" id="UP000008068">
    <property type="component" value="Unassembled WGS sequence"/>
</dbReference>
<feature type="compositionally biased region" description="Polar residues" evidence="1">
    <location>
        <begin position="344"/>
        <end position="367"/>
    </location>
</feature>
<keyword evidence="3" id="KW-1185">Reference proteome</keyword>
<dbReference type="EMBL" id="GL379794">
    <property type="protein sequence ID" value="EGT57990.1"/>
    <property type="molecule type" value="Genomic_DNA"/>
</dbReference>
<name>G0MH85_CAEBE</name>
<evidence type="ECO:0000256" key="1">
    <source>
        <dbReference type="SAM" id="MobiDB-lite"/>
    </source>
</evidence>
<organism evidence="3">
    <name type="scientific">Caenorhabditis brenneri</name>
    <name type="common">Nematode worm</name>
    <dbReference type="NCBI Taxonomy" id="135651"/>
    <lineage>
        <taxon>Eukaryota</taxon>
        <taxon>Metazoa</taxon>
        <taxon>Ecdysozoa</taxon>
        <taxon>Nematoda</taxon>
        <taxon>Chromadorea</taxon>
        <taxon>Rhabditida</taxon>
        <taxon>Rhabditina</taxon>
        <taxon>Rhabditomorpha</taxon>
        <taxon>Rhabditoidea</taxon>
        <taxon>Rhabditidae</taxon>
        <taxon>Peloderinae</taxon>
        <taxon>Caenorhabditis</taxon>
    </lineage>
</organism>
<protein>
    <submittedName>
        <fullName evidence="2">Uncharacterized protein</fullName>
    </submittedName>
</protein>
<feature type="region of interest" description="Disordered" evidence="1">
    <location>
        <begin position="157"/>
        <end position="186"/>
    </location>
</feature>
<feature type="region of interest" description="Disordered" evidence="1">
    <location>
        <begin position="1"/>
        <end position="45"/>
    </location>
</feature>
<feature type="compositionally biased region" description="Basic and acidic residues" evidence="1">
    <location>
        <begin position="273"/>
        <end position="285"/>
    </location>
</feature>
<accession>G0MH85</accession>
<proteinExistence type="predicted"/>
<feature type="compositionally biased region" description="Polar residues" evidence="1">
    <location>
        <begin position="18"/>
        <end position="43"/>
    </location>
</feature>
<dbReference type="AlphaFoldDB" id="G0MH85"/>
<evidence type="ECO:0000313" key="2">
    <source>
        <dbReference type="EMBL" id="EGT57990.1"/>
    </source>
</evidence>
<feature type="region of interest" description="Disordered" evidence="1">
    <location>
        <begin position="338"/>
        <end position="368"/>
    </location>
</feature>
<sequence>MDLSQTDDRPQELKPPFSDSSNQGQRGNAASNENDNGSMTNRTLEAVVPKPIAVKLDVEDNIEMSELHPVLSNYGSVRGEMSNESLLGYETEQSQRSISRDDMPNLMPQNQEKDIETILTEGCEEEGSWLKKMHPNEMLLVFTRCDANDATYRKLIGEPPFSDSSNQGQQGNASINGNDNGSMTNRTLEPVVAKPSAVKQEMEDEDSMTVPQQIVSKEEPNAGHAYDHPNQLLVDVKMEVQDAEETSELHPVLSDHGSVRGEMSDESLLGYESEQRQRSSSRDDMSILMPQNQEKDIETILTEASEEEGAWLKTMHPNEKLLIFTRCDANDATYRKLIGEPPFSDSSNQGQQGNAAINGNDNGSMANRTLEPVVPQPFVVKVETEDVYKFPVKEEAEVEKETPKKIPKTIAEALSLI</sequence>
<feature type="compositionally biased region" description="Basic and acidic residues" evidence="1">
    <location>
        <begin position="1"/>
        <end position="12"/>
    </location>
</feature>
<gene>
    <name evidence="2" type="ORF">CAEBREN_19075</name>
</gene>
<evidence type="ECO:0000313" key="3">
    <source>
        <dbReference type="Proteomes" id="UP000008068"/>
    </source>
</evidence>